<comment type="caution">
    <text evidence="9">The sequence shown here is derived from an EMBL/GenBank/DDBJ whole genome shotgun (WGS) entry which is preliminary data.</text>
</comment>
<dbReference type="Pfam" id="PF05977">
    <property type="entry name" value="MFS_3"/>
    <property type="match status" value="1"/>
</dbReference>
<evidence type="ECO:0000256" key="7">
    <source>
        <dbReference type="SAM" id="Phobius"/>
    </source>
</evidence>
<feature type="transmembrane region" description="Helical" evidence="7">
    <location>
        <begin position="289"/>
        <end position="309"/>
    </location>
</feature>
<dbReference type="RefSeq" id="WP_151129101.1">
    <property type="nucleotide sequence ID" value="NZ_VZQZ01000009.1"/>
</dbReference>
<dbReference type="GO" id="GO:0005886">
    <property type="term" value="C:plasma membrane"/>
    <property type="evidence" value="ECO:0007669"/>
    <property type="project" value="UniProtKB-SubCell"/>
</dbReference>
<dbReference type="InterPro" id="IPR020846">
    <property type="entry name" value="MFS_dom"/>
</dbReference>
<evidence type="ECO:0000256" key="5">
    <source>
        <dbReference type="ARBA" id="ARBA00022989"/>
    </source>
</evidence>
<evidence type="ECO:0000256" key="2">
    <source>
        <dbReference type="ARBA" id="ARBA00022448"/>
    </source>
</evidence>
<dbReference type="SUPFAM" id="SSF103473">
    <property type="entry name" value="MFS general substrate transporter"/>
    <property type="match status" value="1"/>
</dbReference>
<protein>
    <submittedName>
        <fullName evidence="9">MFS transporter</fullName>
    </submittedName>
</protein>
<feature type="transmembrane region" description="Helical" evidence="7">
    <location>
        <begin position="49"/>
        <end position="74"/>
    </location>
</feature>
<dbReference type="AlphaFoldDB" id="A0A7J4ZN96"/>
<keyword evidence="3" id="KW-1003">Cell membrane</keyword>
<feature type="transmembrane region" description="Helical" evidence="7">
    <location>
        <begin position="378"/>
        <end position="398"/>
    </location>
</feature>
<feature type="transmembrane region" description="Helical" evidence="7">
    <location>
        <begin position="95"/>
        <end position="117"/>
    </location>
</feature>
<feature type="transmembrane region" description="Helical" evidence="7">
    <location>
        <begin position="20"/>
        <end position="43"/>
    </location>
</feature>
<feature type="transmembrane region" description="Helical" evidence="7">
    <location>
        <begin position="350"/>
        <end position="372"/>
    </location>
</feature>
<dbReference type="Gene3D" id="1.20.1250.20">
    <property type="entry name" value="MFS general substrate transporter like domains"/>
    <property type="match status" value="1"/>
</dbReference>
<evidence type="ECO:0000256" key="6">
    <source>
        <dbReference type="ARBA" id="ARBA00023136"/>
    </source>
</evidence>
<evidence type="ECO:0000256" key="1">
    <source>
        <dbReference type="ARBA" id="ARBA00004651"/>
    </source>
</evidence>
<keyword evidence="10" id="KW-1185">Reference proteome</keyword>
<organism evidence="9 10">
    <name type="scientific">Oryzomonas japonica</name>
    <dbReference type="NCBI Taxonomy" id="2603858"/>
    <lineage>
        <taxon>Bacteria</taxon>
        <taxon>Pseudomonadati</taxon>
        <taxon>Thermodesulfobacteriota</taxon>
        <taxon>Desulfuromonadia</taxon>
        <taxon>Geobacterales</taxon>
        <taxon>Geobacteraceae</taxon>
        <taxon>Oryzomonas</taxon>
    </lineage>
</organism>
<dbReference type="Proteomes" id="UP000420562">
    <property type="component" value="Unassembled WGS sequence"/>
</dbReference>
<dbReference type="GO" id="GO:0022857">
    <property type="term" value="F:transmembrane transporter activity"/>
    <property type="evidence" value="ECO:0007669"/>
    <property type="project" value="InterPro"/>
</dbReference>
<dbReference type="InterPro" id="IPR010290">
    <property type="entry name" value="TM_effector"/>
</dbReference>
<dbReference type="PANTHER" id="PTHR23513:SF11">
    <property type="entry name" value="STAPHYLOFERRIN A TRANSPORTER"/>
    <property type="match status" value="1"/>
</dbReference>
<accession>A0A7J4ZN96</accession>
<dbReference type="PROSITE" id="PS50850">
    <property type="entry name" value="MFS"/>
    <property type="match status" value="1"/>
</dbReference>
<comment type="subcellular location">
    <subcellularLocation>
        <location evidence="1">Cell membrane</location>
        <topology evidence="1">Multi-pass membrane protein</topology>
    </subcellularLocation>
</comment>
<dbReference type="InterPro" id="IPR036259">
    <property type="entry name" value="MFS_trans_sf"/>
</dbReference>
<keyword evidence="2" id="KW-0813">Transport</keyword>
<proteinExistence type="predicted"/>
<keyword evidence="5 7" id="KW-1133">Transmembrane helix</keyword>
<evidence type="ECO:0000313" key="9">
    <source>
        <dbReference type="EMBL" id="KAB0664221.1"/>
    </source>
</evidence>
<feature type="domain" description="Major facilitator superfamily (MFS) profile" evidence="8">
    <location>
        <begin position="220"/>
        <end position="421"/>
    </location>
</feature>
<feature type="transmembrane region" description="Helical" evidence="7">
    <location>
        <begin position="261"/>
        <end position="282"/>
    </location>
</feature>
<dbReference type="CDD" id="cd06173">
    <property type="entry name" value="MFS_MefA_like"/>
    <property type="match status" value="1"/>
</dbReference>
<gene>
    <name evidence="9" type="ORF">F6V25_13680</name>
</gene>
<evidence type="ECO:0000313" key="10">
    <source>
        <dbReference type="Proteomes" id="UP000420562"/>
    </source>
</evidence>
<evidence type="ECO:0000259" key="8">
    <source>
        <dbReference type="PROSITE" id="PS50850"/>
    </source>
</evidence>
<reference evidence="9 10" key="1">
    <citation type="submission" date="2019-09" db="EMBL/GenBank/DDBJ databases">
        <title>Geobacter sp. Red96, a novel strain isolated from paddy soil.</title>
        <authorList>
            <person name="Xu Z."/>
            <person name="Masuda Y."/>
            <person name="Itoh H."/>
            <person name="Senoo K."/>
        </authorList>
    </citation>
    <scope>NUCLEOTIDE SEQUENCE [LARGE SCALE GENOMIC DNA]</scope>
    <source>
        <strain evidence="9 10">Red96</strain>
    </source>
</reference>
<dbReference type="PANTHER" id="PTHR23513">
    <property type="entry name" value="INTEGRAL MEMBRANE EFFLUX PROTEIN-RELATED"/>
    <property type="match status" value="1"/>
</dbReference>
<feature type="transmembrane region" description="Helical" evidence="7">
    <location>
        <begin position="229"/>
        <end position="255"/>
    </location>
</feature>
<evidence type="ECO:0000256" key="3">
    <source>
        <dbReference type="ARBA" id="ARBA00022475"/>
    </source>
</evidence>
<sequence>MRNSLFHAGRALRYRNFRLFFMGQGISLVGTWMTRMATGWLVYRLTGSALLLGIVGFAGQIVPFLLQPLAGAWVERMDRRKLLIRTQAAAAIQSFVLAALTLSHIITIWEIIALSALQGLVNAFDAPGRHSFFIQMIEDRNDLGNAIALNSTMVNGARLLGPALAGVTIGLVGEGGCFLIDGISYIAVVASLLMMKIKPVETAHTADNLFRQVREGWNYVRGFSPLRTILLLFSIVSLMGYPYMVLLPVFAGQVFHGGPYALGWLTAASGLGALISALSLAFRKSVVGLTRTIQMSSATLGVALILFGFSRQFALSLLLMGFAGFGMMQSASASNTVIQTLVPEDKRARVISYYAMAYFGSAPIGSLLAGALAQKIGAAGTIIITGTFCFVGSLWFSLQMPKIGTAMRPIYQEMGLLPKQP</sequence>
<feature type="transmembrane region" description="Helical" evidence="7">
    <location>
        <begin position="163"/>
        <end position="188"/>
    </location>
</feature>
<name>A0A7J4ZN96_9BACT</name>
<evidence type="ECO:0000256" key="4">
    <source>
        <dbReference type="ARBA" id="ARBA00022692"/>
    </source>
</evidence>
<keyword evidence="6 7" id="KW-0472">Membrane</keyword>
<feature type="transmembrane region" description="Helical" evidence="7">
    <location>
        <begin position="315"/>
        <end position="338"/>
    </location>
</feature>
<dbReference type="EMBL" id="VZQZ01000009">
    <property type="protein sequence ID" value="KAB0664221.1"/>
    <property type="molecule type" value="Genomic_DNA"/>
</dbReference>
<keyword evidence="4 7" id="KW-0812">Transmembrane</keyword>